<dbReference type="InterPro" id="IPR032676">
    <property type="entry name" value="YkuD_2"/>
</dbReference>
<evidence type="ECO:0000256" key="1">
    <source>
        <dbReference type="SAM" id="SignalP"/>
    </source>
</evidence>
<keyword evidence="3" id="KW-1185">Reference proteome</keyword>
<dbReference type="OrthoDB" id="9815195at2"/>
<feature type="chain" id="PRO_5017617072" description="L,D-transpeptidase catalytic domain" evidence="1">
    <location>
        <begin position="22"/>
        <end position="251"/>
    </location>
</feature>
<keyword evidence="1" id="KW-0732">Signal</keyword>
<gene>
    <name evidence="2" type="ORF">DVR12_21570</name>
</gene>
<evidence type="ECO:0008006" key="4">
    <source>
        <dbReference type="Google" id="ProtNLM"/>
    </source>
</evidence>
<dbReference type="PANTHER" id="PTHR38477">
    <property type="entry name" value="HYPOTHETICAL EXPORTED PROTEIN"/>
    <property type="match status" value="1"/>
</dbReference>
<name>A0A3E1Y4X5_9BACT</name>
<evidence type="ECO:0000313" key="2">
    <source>
        <dbReference type="EMBL" id="RFS19696.1"/>
    </source>
</evidence>
<dbReference type="Proteomes" id="UP000260644">
    <property type="component" value="Unassembled WGS sequence"/>
</dbReference>
<reference evidence="2 3" key="1">
    <citation type="submission" date="2018-07" db="EMBL/GenBank/DDBJ databases">
        <title>Chitinophaga K2CV101002-2 sp. nov., isolated from a monsoon evergreen broad-leaved forest soil.</title>
        <authorList>
            <person name="Lv Y."/>
        </authorList>
    </citation>
    <scope>NUCLEOTIDE SEQUENCE [LARGE SCALE GENOMIC DNA]</scope>
    <source>
        <strain evidence="2 3">GDMCC 1.1288</strain>
    </source>
</reference>
<accession>A0A3E1Y4X5</accession>
<feature type="signal peptide" evidence="1">
    <location>
        <begin position="1"/>
        <end position="21"/>
    </location>
</feature>
<proteinExistence type="predicted"/>
<dbReference type="AlphaFoldDB" id="A0A3E1Y4X5"/>
<dbReference type="RefSeq" id="WP_116977883.1">
    <property type="nucleotide sequence ID" value="NZ_QPMM01000012.1"/>
</dbReference>
<comment type="caution">
    <text evidence="2">The sequence shown here is derived from an EMBL/GenBank/DDBJ whole genome shotgun (WGS) entry which is preliminary data.</text>
</comment>
<dbReference type="EMBL" id="QPMM01000012">
    <property type="protein sequence ID" value="RFS19696.1"/>
    <property type="molecule type" value="Genomic_DNA"/>
</dbReference>
<dbReference type="PANTHER" id="PTHR38477:SF1">
    <property type="entry name" value="MUREIN L,D-TRANSPEPTIDASE CATALYTIC DOMAIN FAMILY PROTEIN"/>
    <property type="match status" value="1"/>
</dbReference>
<dbReference type="Pfam" id="PF13645">
    <property type="entry name" value="YkuD_2"/>
    <property type="match status" value="1"/>
</dbReference>
<sequence>MRVKKTILKPLVLIITTCLFAFLVTSLTSTEQSTAAIRPTGDVVKTDSSEIEVSLYDNMRLDSAGLSKEAFDRAMVGYNRLKEQGKLKNPDVVSIIDFSLPSTKKRLFVIDLKNKLLLFNTLVSHGRNSGKEMANAFSNAMNSFKSSLGFYTTANTYNGEHGLSLRLIGEEAGINDNALARGIVIHSASYVNEALGKIQGYIGRSLGCPAIPENIHRKVIQKISNGSCLFLYSPDKNYASSTKFYSEPQRI</sequence>
<protein>
    <recommendedName>
        <fullName evidence="4">L,D-transpeptidase catalytic domain</fullName>
    </recommendedName>
</protein>
<evidence type="ECO:0000313" key="3">
    <source>
        <dbReference type="Proteomes" id="UP000260644"/>
    </source>
</evidence>
<organism evidence="2 3">
    <name type="scientific">Chitinophaga silvatica</name>
    <dbReference type="NCBI Taxonomy" id="2282649"/>
    <lineage>
        <taxon>Bacteria</taxon>
        <taxon>Pseudomonadati</taxon>
        <taxon>Bacteroidota</taxon>
        <taxon>Chitinophagia</taxon>
        <taxon>Chitinophagales</taxon>
        <taxon>Chitinophagaceae</taxon>
        <taxon>Chitinophaga</taxon>
    </lineage>
</organism>